<keyword evidence="2" id="KW-1185">Reference proteome</keyword>
<evidence type="ECO:0000313" key="1">
    <source>
        <dbReference type="EMBL" id="KAJ0217505.1"/>
    </source>
</evidence>
<proteinExistence type="predicted"/>
<dbReference type="AlphaFoldDB" id="A0A9R1W337"/>
<evidence type="ECO:0000313" key="2">
    <source>
        <dbReference type="Proteomes" id="UP000235145"/>
    </source>
</evidence>
<dbReference type="Proteomes" id="UP000235145">
    <property type="component" value="Unassembled WGS sequence"/>
</dbReference>
<comment type="caution">
    <text evidence="1">The sequence shown here is derived from an EMBL/GenBank/DDBJ whole genome shotgun (WGS) entry which is preliminary data.</text>
</comment>
<name>A0A9R1W337_LACSA</name>
<organism evidence="1 2">
    <name type="scientific">Lactuca sativa</name>
    <name type="common">Garden lettuce</name>
    <dbReference type="NCBI Taxonomy" id="4236"/>
    <lineage>
        <taxon>Eukaryota</taxon>
        <taxon>Viridiplantae</taxon>
        <taxon>Streptophyta</taxon>
        <taxon>Embryophyta</taxon>
        <taxon>Tracheophyta</taxon>
        <taxon>Spermatophyta</taxon>
        <taxon>Magnoliopsida</taxon>
        <taxon>eudicotyledons</taxon>
        <taxon>Gunneridae</taxon>
        <taxon>Pentapetalae</taxon>
        <taxon>asterids</taxon>
        <taxon>campanulids</taxon>
        <taxon>Asterales</taxon>
        <taxon>Asteraceae</taxon>
        <taxon>Cichorioideae</taxon>
        <taxon>Cichorieae</taxon>
        <taxon>Lactucinae</taxon>
        <taxon>Lactuca</taxon>
    </lineage>
</organism>
<dbReference type="EMBL" id="NBSK02000003">
    <property type="protein sequence ID" value="KAJ0217505.1"/>
    <property type="molecule type" value="Genomic_DNA"/>
</dbReference>
<sequence>MLFRLLMVTNHKQWRRRVCAGWENQALWVLTPSPLVLGDAPSVAGPSSLGAPGVYRPGVPPVSGADMRFLRLPWRTLILFLILRWRTTFSMPLLRLLLTWWWLPLAAVKSERDELAERVWFLEEE</sequence>
<gene>
    <name evidence="1" type="ORF">LSAT_V11C300122910</name>
</gene>
<reference evidence="1 2" key="1">
    <citation type="journal article" date="2017" name="Nat. Commun.">
        <title>Genome assembly with in vitro proximity ligation data and whole-genome triplication in lettuce.</title>
        <authorList>
            <person name="Reyes-Chin-Wo S."/>
            <person name="Wang Z."/>
            <person name="Yang X."/>
            <person name="Kozik A."/>
            <person name="Arikit S."/>
            <person name="Song C."/>
            <person name="Xia L."/>
            <person name="Froenicke L."/>
            <person name="Lavelle D.O."/>
            <person name="Truco M.J."/>
            <person name="Xia R."/>
            <person name="Zhu S."/>
            <person name="Xu C."/>
            <person name="Xu H."/>
            <person name="Xu X."/>
            <person name="Cox K."/>
            <person name="Korf I."/>
            <person name="Meyers B.C."/>
            <person name="Michelmore R.W."/>
        </authorList>
    </citation>
    <scope>NUCLEOTIDE SEQUENCE [LARGE SCALE GENOMIC DNA]</scope>
    <source>
        <strain evidence="2">cv. Salinas</strain>
        <tissue evidence="1">Seedlings</tissue>
    </source>
</reference>
<protein>
    <submittedName>
        <fullName evidence="1">Uncharacterized protein</fullName>
    </submittedName>
</protein>
<accession>A0A9R1W337</accession>